<evidence type="ECO:0000259" key="7">
    <source>
        <dbReference type="Pfam" id="PF08281"/>
    </source>
</evidence>
<comment type="caution">
    <text evidence="8">The sequence shown here is derived from an EMBL/GenBank/DDBJ whole genome shotgun (WGS) entry which is preliminary data.</text>
</comment>
<dbReference type="Gene3D" id="1.10.1740.10">
    <property type="match status" value="1"/>
</dbReference>
<keyword evidence="4" id="KW-0238">DNA-binding</keyword>
<keyword evidence="3" id="KW-0731">Sigma factor</keyword>
<dbReference type="InterPro" id="IPR013324">
    <property type="entry name" value="RNA_pol_sigma_r3/r4-like"/>
</dbReference>
<dbReference type="InterPro" id="IPR013325">
    <property type="entry name" value="RNA_pol_sigma_r2"/>
</dbReference>
<dbReference type="GO" id="GO:0003677">
    <property type="term" value="F:DNA binding"/>
    <property type="evidence" value="ECO:0007669"/>
    <property type="project" value="UniProtKB-KW"/>
</dbReference>
<dbReference type="SUPFAM" id="SSF88946">
    <property type="entry name" value="Sigma2 domain of RNA polymerase sigma factors"/>
    <property type="match status" value="1"/>
</dbReference>
<dbReference type="RefSeq" id="WP_185132129.1">
    <property type="nucleotide sequence ID" value="NZ_JACJVO010000033.1"/>
</dbReference>
<evidence type="ECO:0000256" key="2">
    <source>
        <dbReference type="ARBA" id="ARBA00023015"/>
    </source>
</evidence>
<dbReference type="NCBIfam" id="TIGR02937">
    <property type="entry name" value="sigma70-ECF"/>
    <property type="match status" value="1"/>
</dbReference>
<accession>A0A7X0SQV7</accession>
<evidence type="ECO:0000313" key="8">
    <source>
        <dbReference type="EMBL" id="MBB6734473.1"/>
    </source>
</evidence>
<dbReference type="InterPro" id="IPR039425">
    <property type="entry name" value="RNA_pol_sigma-70-like"/>
</dbReference>
<keyword evidence="9" id="KW-1185">Reference proteome</keyword>
<feature type="domain" description="RNA polymerase sigma-70 region 2" evidence="6">
    <location>
        <begin position="23"/>
        <end position="90"/>
    </location>
</feature>
<dbReference type="CDD" id="cd06171">
    <property type="entry name" value="Sigma70_r4"/>
    <property type="match status" value="1"/>
</dbReference>
<dbReference type="Gene3D" id="1.10.10.10">
    <property type="entry name" value="Winged helix-like DNA-binding domain superfamily/Winged helix DNA-binding domain"/>
    <property type="match status" value="1"/>
</dbReference>
<dbReference type="EMBL" id="JACJVO010000033">
    <property type="protein sequence ID" value="MBB6734473.1"/>
    <property type="molecule type" value="Genomic_DNA"/>
</dbReference>
<dbReference type="Proteomes" id="UP000564644">
    <property type="component" value="Unassembled WGS sequence"/>
</dbReference>
<dbReference type="InterPro" id="IPR014284">
    <property type="entry name" value="RNA_pol_sigma-70_dom"/>
</dbReference>
<dbReference type="InterPro" id="IPR013249">
    <property type="entry name" value="RNA_pol_sigma70_r4_t2"/>
</dbReference>
<comment type="similarity">
    <text evidence="1">Belongs to the sigma-70 factor family. ECF subfamily.</text>
</comment>
<dbReference type="GO" id="GO:0016987">
    <property type="term" value="F:sigma factor activity"/>
    <property type="evidence" value="ECO:0007669"/>
    <property type="project" value="UniProtKB-KW"/>
</dbReference>
<dbReference type="PANTHER" id="PTHR43133">
    <property type="entry name" value="RNA POLYMERASE ECF-TYPE SIGMA FACTO"/>
    <property type="match status" value="1"/>
</dbReference>
<evidence type="ECO:0000313" key="9">
    <source>
        <dbReference type="Proteomes" id="UP000564644"/>
    </source>
</evidence>
<name>A0A7X0SQV7_9BACL</name>
<gene>
    <name evidence="8" type="ORF">H7C18_26450</name>
</gene>
<dbReference type="PANTHER" id="PTHR43133:SF8">
    <property type="entry name" value="RNA POLYMERASE SIGMA FACTOR HI_1459-RELATED"/>
    <property type="match status" value="1"/>
</dbReference>
<dbReference type="Pfam" id="PF08281">
    <property type="entry name" value="Sigma70_r4_2"/>
    <property type="match status" value="1"/>
</dbReference>
<reference evidence="8 9" key="1">
    <citation type="submission" date="2020-08" db="EMBL/GenBank/DDBJ databases">
        <title>Cohnella phylogeny.</title>
        <authorList>
            <person name="Dunlap C."/>
        </authorList>
    </citation>
    <scope>NUCLEOTIDE SEQUENCE [LARGE SCALE GENOMIC DNA]</scope>
    <source>
        <strain evidence="8 9">CBP 2801</strain>
    </source>
</reference>
<feature type="domain" description="RNA polymerase sigma factor 70 region 4 type 2" evidence="7">
    <location>
        <begin position="121"/>
        <end position="171"/>
    </location>
</feature>
<dbReference type="GO" id="GO:0006352">
    <property type="term" value="P:DNA-templated transcription initiation"/>
    <property type="evidence" value="ECO:0007669"/>
    <property type="project" value="InterPro"/>
</dbReference>
<keyword evidence="2" id="KW-0805">Transcription regulation</keyword>
<evidence type="ECO:0000256" key="1">
    <source>
        <dbReference type="ARBA" id="ARBA00010641"/>
    </source>
</evidence>
<dbReference type="InterPro" id="IPR007627">
    <property type="entry name" value="RNA_pol_sigma70_r2"/>
</dbReference>
<organism evidence="8 9">
    <name type="scientific">Cohnella zeiphila</name>
    <dbReference type="NCBI Taxonomy" id="2761120"/>
    <lineage>
        <taxon>Bacteria</taxon>
        <taxon>Bacillati</taxon>
        <taxon>Bacillota</taxon>
        <taxon>Bacilli</taxon>
        <taxon>Bacillales</taxon>
        <taxon>Paenibacillaceae</taxon>
        <taxon>Cohnella</taxon>
    </lineage>
</organism>
<proteinExistence type="inferred from homology"/>
<evidence type="ECO:0000256" key="3">
    <source>
        <dbReference type="ARBA" id="ARBA00023082"/>
    </source>
</evidence>
<evidence type="ECO:0000256" key="4">
    <source>
        <dbReference type="ARBA" id="ARBA00023125"/>
    </source>
</evidence>
<dbReference type="Pfam" id="PF04542">
    <property type="entry name" value="Sigma70_r2"/>
    <property type="match status" value="1"/>
</dbReference>
<evidence type="ECO:0000259" key="6">
    <source>
        <dbReference type="Pfam" id="PF04542"/>
    </source>
</evidence>
<protein>
    <submittedName>
        <fullName evidence="8">RNA polymerase sigma factor</fullName>
    </submittedName>
</protein>
<dbReference type="SUPFAM" id="SSF88659">
    <property type="entry name" value="Sigma3 and sigma4 domains of RNA polymerase sigma factors"/>
    <property type="match status" value="1"/>
</dbReference>
<evidence type="ECO:0000256" key="5">
    <source>
        <dbReference type="ARBA" id="ARBA00023163"/>
    </source>
</evidence>
<dbReference type="AlphaFoldDB" id="A0A7X0SQV7"/>
<dbReference type="InterPro" id="IPR036388">
    <property type="entry name" value="WH-like_DNA-bd_sf"/>
</dbReference>
<sequence length="182" mass="21508">MDEELYRIIREAKQGKKDAFAILVRRFKDYVYRYAYGMLGDRMEAEDVTQEAFLKCYAALPRLENEFSFVSWLQRIVSNLCSDHLKKRQKEKTKPIQETLSQMEISEARQRHSAQDLKWTIEESLKQLSPDHRQIILLHDVQGFRYEEIAQTLEIPVGTVKSRLNAARLALRQIMKKGEEEE</sequence>
<keyword evidence="5" id="KW-0804">Transcription</keyword>